<evidence type="ECO:0008006" key="3">
    <source>
        <dbReference type="Google" id="ProtNLM"/>
    </source>
</evidence>
<dbReference type="RefSeq" id="WP_345049618.1">
    <property type="nucleotide sequence ID" value="NZ_BAABDK010000001.1"/>
</dbReference>
<proteinExistence type="predicted"/>
<keyword evidence="2" id="KW-1185">Reference proteome</keyword>
<protein>
    <recommendedName>
        <fullName evidence="3">Nucleotidyltransferase family protein</fullName>
    </recommendedName>
</protein>
<sequence>MTAAHERLYLRTLHQLVAAGVPFGVWGTFALRQHCPTLPRRLVADCDLLLPPDPAILNTLTNVLQAGGWRVTLWEWPVSPPLLATELRGKYYLRARQASAVLDCTYENDRLDWPAFWANCEWQHGLPLLKPTAIMRQKRQLRRPTDLAVLRWWQQVDAPSAGSTASAPQRDAATTT</sequence>
<organism evidence="1 2">
    <name type="scientific">Hymenobacter glaciei</name>
    <dbReference type="NCBI Taxonomy" id="877209"/>
    <lineage>
        <taxon>Bacteria</taxon>
        <taxon>Pseudomonadati</taxon>
        <taxon>Bacteroidota</taxon>
        <taxon>Cytophagia</taxon>
        <taxon>Cytophagales</taxon>
        <taxon>Hymenobacteraceae</taxon>
        <taxon>Hymenobacter</taxon>
    </lineage>
</organism>
<reference evidence="2" key="1">
    <citation type="journal article" date="2019" name="Int. J. Syst. Evol. Microbiol.">
        <title>The Global Catalogue of Microorganisms (GCM) 10K type strain sequencing project: providing services to taxonomists for standard genome sequencing and annotation.</title>
        <authorList>
            <consortium name="The Broad Institute Genomics Platform"/>
            <consortium name="The Broad Institute Genome Sequencing Center for Infectious Disease"/>
            <person name="Wu L."/>
            <person name="Ma J."/>
        </authorList>
    </citation>
    <scope>NUCLEOTIDE SEQUENCE [LARGE SCALE GENOMIC DNA]</scope>
    <source>
        <strain evidence="2">JCM 17225</strain>
    </source>
</reference>
<comment type="caution">
    <text evidence="1">The sequence shown here is derived from an EMBL/GenBank/DDBJ whole genome shotgun (WGS) entry which is preliminary data.</text>
</comment>
<evidence type="ECO:0000313" key="2">
    <source>
        <dbReference type="Proteomes" id="UP001501469"/>
    </source>
</evidence>
<evidence type="ECO:0000313" key="1">
    <source>
        <dbReference type="EMBL" id="GAA4023208.1"/>
    </source>
</evidence>
<name>A0ABP7TBR2_9BACT</name>
<accession>A0ABP7TBR2</accession>
<dbReference type="EMBL" id="BAABDK010000001">
    <property type="protein sequence ID" value="GAA4023208.1"/>
    <property type="molecule type" value="Genomic_DNA"/>
</dbReference>
<gene>
    <name evidence="1" type="ORF">GCM10022409_03790</name>
</gene>
<dbReference type="Proteomes" id="UP001501469">
    <property type="component" value="Unassembled WGS sequence"/>
</dbReference>